<keyword evidence="6 15" id="KW-0547">Nucleotide-binding</keyword>
<keyword evidence="5 16" id="KW-0812">Transmembrane</keyword>
<keyword evidence="8 15" id="KW-0067">ATP-binding</keyword>
<dbReference type="FunFam" id="1.10.510.10:FF:000027">
    <property type="entry name" value="Receptor protein-tyrosine kinase"/>
    <property type="match status" value="1"/>
</dbReference>
<evidence type="ECO:0000256" key="2">
    <source>
        <dbReference type="ARBA" id="ARBA00011902"/>
    </source>
</evidence>
<dbReference type="PANTHER" id="PTHR24416">
    <property type="entry name" value="TYROSINE-PROTEIN KINASE RECEPTOR"/>
    <property type="match status" value="1"/>
</dbReference>
<dbReference type="GO" id="GO:0009925">
    <property type="term" value="C:basal plasma membrane"/>
    <property type="evidence" value="ECO:0007669"/>
    <property type="project" value="TreeGrafter"/>
</dbReference>
<organism evidence="19 20">
    <name type="scientific">Pristionchus mayeri</name>
    <dbReference type="NCBI Taxonomy" id="1317129"/>
    <lineage>
        <taxon>Eukaryota</taxon>
        <taxon>Metazoa</taxon>
        <taxon>Ecdysozoa</taxon>
        <taxon>Nematoda</taxon>
        <taxon>Chromadorea</taxon>
        <taxon>Rhabditida</taxon>
        <taxon>Rhabditina</taxon>
        <taxon>Diplogasteromorpha</taxon>
        <taxon>Diplogasteroidea</taxon>
        <taxon>Neodiplogasteridae</taxon>
        <taxon>Pristionchus</taxon>
    </lineage>
</organism>
<dbReference type="Gene3D" id="3.80.20.20">
    <property type="entry name" value="Receptor L-domain"/>
    <property type="match status" value="2"/>
</dbReference>
<sequence>GLRSPISLIAAYGATRMGPSKTWLPTLLISSLLILLPHLHYSDAQIARTMRHWRHGEKGVCSGSSNMRADLSASSHDRFNDLRMIYQNCTRVFGNVEITHLNQTKIGNRTLDFLDDIEEVKGYIIIYKTELERISFKNLKIIWGDAAPDGGALMIEANTKLKVVSMPNLRSIDKGKISMQGTKKACHIHDKIIVEEILVNRSRLEWFKNDVEPVKTYCAKKKVACHPSCNDACWGPEEGDCQAIYRSGCPKSCESGQCYVDPETNQKACCNSQCVAGCTGPTSKDCNFCTNFMQCKDKDLPTQECRCVEQCTSRRKYNRQTGQLEDNPEGYYSVDNRHCEKECPAARLVQDDVCVEHCGPGMYYDVTKGDKMCRKCDGACPKICKFEAMLDAENIMQLQNCTEIEGHLRIQKETLTEHNHPIQFKNATNDTPARKMPAVTLAELEVLRTVKYISEYLYVAAADANLKSLHFLENLEFIEGRSLYQEKQSLIISKNDNLDHLGLRKLRRIEKGDVIITMNTDLCYMDTFNWTEIIGPNSTVMIKANRDKRVCQMENKKCHESCDPEFGCWGPTNADCRKCMHWLQEGRCVEKCSEKRFFENHELKTCDECYKECDTCTGKGETACLTCRDFRLYRVPAAVLSPIINDADDFPGDKPRSIMIEASTMGSHETTISSESRGNRTQLTCVGGDTCPKNYFLDGEKGKGGECVPCHESCYDNGCNGTSNHPGPNGCKQCKYALIERPQGNATVGAISRCLFNTDLLHANQVCDSNSLLDHFVQTTTHRDLVAEFECAPCDDECLACQSKGISRITNKCICKNFVAYGPWHKPVSGSNKRGQDARCVQSCDHLKGFFHDNETIEAGVKGVCRACSRMCVWDGEGPWCTGETNQDCINCAHFTYKHDDGTKTCVKDCMDELGLFAYSRDNTCNAVDLDKRDKIKNTIIYTLIALLIVLFLLAALFFWLRQKRLSKELEQEKVANNPEMPELIPMDLNGHKPNHEKFNLISKQCLSRSAKELGRGAFGVVYAGCWMPLTRNGKPTKVPVAIKVVRDPTGRAQSEMLDEAAKMTMLRHENLLRIVGVCLSADDLQLVTLLRPLGNLREFLQKHRGKLSGKELLQYSYQIASGMKYLSDQRVVHRDLAARNVLVKNIQHVEITDFGLAKLIDIGADSVQVGEGKVAFKWLALEALEKQVYNTATDVWAFGVTVWEILTYGESPYANMTPMATKEFLLDGHRLVQPPNCNIELYKYLIDCWLPNPDSRPTFAILKENFYKCCRAPWYFVNDSDKSSPFELDNCSQRLLIEEILDETDFEDPQNYFESEPNTPGCANIGNVFDPPMGIRRMDSLGSQRYAQDPTTRKEFGMDDGNYLVPNSHAAEIGATMYTPVVVDESGNSSLVESDGYYNEVKQGSDYVNDTQGVKKPLRSSRDDRLSMIEEDDDIIVEKESCL</sequence>
<evidence type="ECO:0000256" key="7">
    <source>
        <dbReference type="ARBA" id="ARBA00022777"/>
    </source>
</evidence>
<dbReference type="Pfam" id="PF00757">
    <property type="entry name" value="Furin-like"/>
    <property type="match status" value="1"/>
</dbReference>
<dbReference type="GO" id="GO:0043235">
    <property type="term" value="C:receptor complex"/>
    <property type="evidence" value="ECO:0007669"/>
    <property type="project" value="TreeGrafter"/>
</dbReference>
<keyword evidence="9 16" id="KW-1133">Transmembrane helix</keyword>
<evidence type="ECO:0000256" key="13">
    <source>
        <dbReference type="ARBA" id="ARBA00023180"/>
    </source>
</evidence>
<evidence type="ECO:0000256" key="8">
    <source>
        <dbReference type="ARBA" id="ARBA00022840"/>
    </source>
</evidence>
<dbReference type="Pfam" id="PF14843">
    <property type="entry name" value="GF_recep_IV"/>
    <property type="match status" value="1"/>
</dbReference>
<keyword evidence="20" id="KW-1185">Reference proteome</keyword>
<keyword evidence="12" id="KW-0675">Receptor</keyword>
<evidence type="ECO:0000256" key="3">
    <source>
        <dbReference type="ARBA" id="ARBA00022553"/>
    </source>
</evidence>
<evidence type="ECO:0000256" key="1">
    <source>
        <dbReference type="ARBA" id="ARBA00004479"/>
    </source>
</evidence>
<proteinExistence type="predicted"/>
<evidence type="ECO:0000256" key="4">
    <source>
        <dbReference type="ARBA" id="ARBA00022679"/>
    </source>
</evidence>
<dbReference type="Gene3D" id="1.10.510.10">
    <property type="entry name" value="Transferase(Phosphotransferase) domain 1"/>
    <property type="match status" value="1"/>
</dbReference>
<dbReference type="SUPFAM" id="SSF56112">
    <property type="entry name" value="Protein kinase-like (PK-like)"/>
    <property type="match status" value="1"/>
</dbReference>
<dbReference type="InterPro" id="IPR032778">
    <property type="entry name" value="GF_recep_IV"/>
</dbReference>
<evidence type="ECO:0000313" key="20">
    <source>
        <dbReference type="Proteomes" id="UP001328107"/>
    </source>
</evidence>
<keyword evidence="13" id="KW-0325">Glycoprotein</keyword>
<keyword evidence="11" id="KW-0829">Tyrosine-protein kinase</keyword>
<feature type="chain" id="PRO_5042976318" description="receptor protein-tyrosine kinase" evidence="17">
    <location>
        <begin position="45"/>
        <end position="1444"/>
    </location>
</feature>
<dbReference type="Pfam" id="PF01030">
    <property type="entry name" value="Recep_L_domain"/>
    <property type="match status" value="2"/>
</dbReference>
<dbReference type="Gene3D" id="3.30.200.20">
    <property type="entry name" value="Phosphorylase Kinase, domain 1"/>
    <property type="match status" value="1"/>
</dbReference>
<name>A0AAN5I4K5_9BILA</name>
<evidence type="ECO:0000256" key="12">
    <source>
        <dbReference type="ARBA" id="ARBA00023170"/>
    </source>
</evidence>
<dbReference type="Gene3D" id="2.10.220.10">
    <property type="entry name" value="Hormone Receptor, Insulin-like Growth Factor Receptor 1, Chain A, domain 2"/>
    <property type="match status" value="3"/>
</dbReference>
<evidence type="ECO:0000256" key="11">
    <source>
        <dbReference type="ARBA" id="ARBA00023137"/>
    </source>
</evidence>
<dbReference type="GO" id="GO:0038127">
    <property type="term" value="P:ERBB signaling pathway"/>
    <property type="evidence" value="ECO:0007669"/>
    <property type="project" value="UniProtKB-ARBA"/>
</dbReference>
<feature type="non-terminal residue" evidence="19">
    <location>
        <position position="1"/>
    </location>
</feature>
<dbReference type="InterPro" id="IPR000494">
    <property type="entry name" value="Rcpt_L-dom"/>
</dbReference>
<dbReference type="InterPro" id="IPR036941">
    <property type="entry name" value="Rcpt_L-dom_sf"/>
</dbReference>
<keyword evidence="3" id="KW-0597">Phosphoprotein</keyword>
<dbReference type="InterPro" id="IPR020635">
    <property type="entry name" value="Tyr_kinase_cat_dom"/>
</dbReference>
<keyword evidence="4" id="KW-0808">Transferase</keyword>
<dbReference type="PANTHER" id="PTHR24416:SF566">
    <property type="entry name" value="EPIDERMAL GROWTH FACTOR RECEPTOR"/>
    <property type="match status" value="1"/>
</dbReference>
<dbReference type="InterPro" id="IPR001245">
    <property type="entry name" value="Ser-Thr/Tyr_kinase_cat_dom"/>
</dbReference>
<evidence type="ECO:0000256" key="17">
    <source>
        <dbReference type="SAM" id="SignalP"/>
    </source>
</evidence>
<evidence type="ECO:0000256" key="5">
    <source>
        <dbReference type="ARBA" id="ARBA00022692"/>
    </source>
</evidence>
<dbReference type="SUPFAM" id="SSF52058">
    <property type="entry name" value="L domain-like"/>
    <property type="match status" value="2"/>
</dbReference>
<keyword evidence="17" id="KW-0732">Signal</keyword>
<dbReference type="CDD" id="cd00064">
    <property type="entry name" value="FU"/>
    <property type="match status" value="3"/>
</dbReference>
<evidence type="ECO:0000256" key="9">
    <source>
        <dbReference type="ARBA" id="ARBA00022989"/>
    </source>
</evidence>
<dbReference type="InterPro" id="IPR011009">
    <property type="entry name" value="Kinase-like_dom_sf"/>
</dbReference>
<dbReference type="InterPro" id="IPR000719">
    <property type="entry name" value="Prot_kinase_dom"/>
</dbReference>
<comment type="subcellular location">
    <subcellularLocation>
        <location evidence="1">Membrane</location>
        <topology evidence="1">Single-pass type I membrane protein</topology>
    </subcellularLocation>
</comment>
<dbReference type="InterPro" id="IPR017441">
    <property type="entry name" value="Protein_kinase_ATP_BS"/>
</dbReference>
<dbReference type="EC" id="2.7.10.1" evidence="2"/>
<dbReference type="EMBL" id="BTRK01000005">
    <property type="protein sequence ID" value="GMR51314.1"/>
    <property type="molecule type" value="Genomic_DNA"/>
</dbReference>
<dbReference type="GO" id="GO:0004714">
    <property type="term" value="F:transmembrane receptor protein tyrosine kinase activity"/>
    <property type="evidence" value="ECO:0007669"/>
    <property type="project" value="UniProtKB-EC"/>
</dbReference>
<dbReference type="GO" id="GO:0043066">
    <property type="term" value="P:negative regulation of apoptotic process"/>
    <property type="evidence" value="ECO:0007669"/>
    <property type="project" value="TreeGrafter"/>
</dbReference>
<dbReference type="SUPFAM" id="SSF57184">
    <property type="entry name" value="Growth factor receptor domain"/>
    <property type="match status" value="4"/>
</dbReference>
<feature type="binding site" evidence="15">
    <location>
        <position position="1044"/>
    </location>
    <ligand>
        <name>ATP</name>
        <dbReference type="ChEBI" id="CHEBI:30616"/>
    </ligand>
</feature>
<comment type="caution">
    <text evidence="19">The sequence shown here is derived from an EMBL/GenBank/DDBJ whole genome shotgun (WGS) entry which is preliminary data.</text>
</comment>
<dbReference type="SMART" id="SM00219">
    <property type="entry name" value="TyrKc"/>
    <property type="match status" value="1"/>
</dbReference>
<evidence type="ECO:0000256" key="6">
    <source>
        <dbReference type="ARBA" id="ARBA00022741"/>
    </source>
</evidence>
<evidence type="ECO:0000256" key="14">
    <source>
        <dbReference type="ARBA" id="ARBA00051243"/>
    </source>
</evidence>
<dbReference type="GO" id="GO:0008284">
    <property type="term" value="P:positive regulation of cell population proliferation"/>
    <property type="evidence" value="ECO:0007669"/>
    <property type="project" value="TreeGrafter"/>
</dbReference>
<keyword evidence="10 16" id="KW-0472">Membrane</keyword>
<dbReference type="Pfam" id="PF07714">
    <property type="entry name" value="PK_Tyr_Ser-Thr"/>
    <property type="match status" value="1"/>
</dbReference>
<evidence type="ECO:0000256" key="10">
    <source>
        <dbReference type="ARBA" id="ARBA00023136"/>
    </source>
</evidence>
<reference evidence="20" key="1">
    <citation type="submission" date="2022-10" db="EMBL/GenBank/DDBJ databases">
        <title>Genome assembly of Pristionchus species.</title>
        <authorList>
            <person name="Yoshida K."/>
            <person name="Sommer R.J."/>
        </authorList>
    </citation>
    <scope>NUCLEOTIDE SEQUENCE [LARGE SCALE GENOMIC DNA]</scope>
    <source>
        <strain evidence="20">RS5460</strain>
    </source>
</reference>
<keyword evidence="7" id="KW-0418">Kinase</keyword>
<dbReference type="InterPro" id="IPR008266">
    <property type="entry name" value="Tyr_kinase_AS"/>
</dbReference>
<dbReference type="Proteomes" id="UP001328107">
    <property type="component" value="Unassembled WGS sequence"/>
</dbReference>
<dbReference type="PROSITE" id="PS00109">
    <property type="entry name" value="PROTEIN_KINASE_TYR"/>
    <property type="match status" value="1"/>
</dbReference>
<protein>
    <recommendedName>
        <fullName evidence="2">receptor protein-tyrosine kinase</fullName>
        <ecNumber evidence="2">2.7.10.1</ecNumber>
    </recommendedName>
</protein>
<dbReference type="InterPro" id="IPR009030">
    <property type="entry name" value="Growth_fac_rcpt_cys_sf"/>
</dbReference>
<dbReference type="PROSITE" id="PS50011">
    <property type="entry name" value="PROTEIN_KINASE_DOM"/>
    <property type="match status" value="1"/>
</dbReference>
<dbReference type="GO" id="GO:0022008">
    <property type="term" value="P:neurogenesis"/>
    <property type="evidence" value="ECO:0007669"/>
    <property type="project" value="TreeGrafter"/>
</dbReference>
<dbReference type="PROSITE" id="PS00107">
    <property type="entry name" value="PROTEIN_KINASE_ATP"/>
    <property type="match status" value="1"/>
</dbReference>
<evidence type="ECO:0000313" key="19">
    <source>
        <dbReference type="EMBL" id="GMR51314.1"/>
    </source>
</evidence>
<gene>
    <name evidence="19" type="ORF">PMAYCL1PPCAC_21509</name>
</gene>
<dbReference type="InterPro" id="IPR050122">
    <property type="entry name" value="RTK"/>
</dbReference>
<feature type="transmembrane region" description="Helical" evidence="16">
    <location>
        <begin position="940"/>
        <end position="961"/>
    </location>
</feature>
<dbReference type="GO" id="GO:0005524">
    <property type="term" value="F:ATP binding"/>
    <property type="evidence" value="ECO:0007669"/>
    <property type="project" value="UniProtKB-UniRule"/>
</dbReference>
<dbReference type="SMART" id="SM00261">
    <property type="entry name" value="FU"/>
    <property type="match status" value="7"/>
</dbReference>
<comment type="catalytic activity">
    <reaction evidence="14">
        <text>L-tyrosyl-[protein] + ATP = O-phospho-L-tyrosyl-[protein] + ADP + H(+)</text>
        <dbReference type="Rhea" id="RHEA:10596"/>
        <dbReference type="Rhea" id="RHEA-COMP:10136"/>
        <dbReference type="Rhea" id="RHEA-COMP:20101"/>
        <dbReference type="ChEBI" id="CHEBI:15378"/>
        <dbReference type="ChEBI" id="CHEBI:30616"/>
        <dbReference type="ChEBI" id="CHEBI:46858"/>
        <dbReference type="ChEBI" id="CHEBI:61978"/>
        <dbReference type="ChEBI" id="CHEBI:456216"/>
        <dbReference type="EC" id="2.7.10.1"/>
    </reaction>
</comment>
<dbReference type="InterPro" id="IPR006212">
    <property type="entry name" value="Furin_repeat"/>
</dbReference>
<dbReference type="PRINTS" id="PR00109">
    <property type="entry name" value="TYRKINASE"/>
</dbReference>
<dbReference type="InterPro" id="IPR006211">
    <property type="entry name" value="Furin-like_Cys-rich_dom"/>
</dbReference>
<evidence type="ECO:0000259" key="18">
    <source>
        <dbReference type="PROSITE" id="PS50011"/>
    </source>
</evidence>
<evidence type="ECO:0000256" key="16">
    <source>
        <dbReference type="SAM" id="Phobius"/>
    </source>
</evidence>
<accession>A0AAN5I4K5</accession>
<feature type="signal peptide" evidence="17">
    <location>
        <begin position="1"/>
        <end position="44"/>
    </location>
</feature>
<evidence type="ECO:0000256" key="15">
    <source>
        <dbReference type="PROSITE-ProRule" id="PRU10141"/>
    </source>
</evidence>
<feature type="domain" description="Protein kinase" evidence="18">
    <location>
        <begin position="1008"/>
        <end position="1276"/>
    </location>
</feature>